<organism evidence="2 3">
    <name type="scientific">Pannonibacter indicus</name>
    <dbReference type="NCBI Taxonomy" id="466044"/>
    <lineage>
        <taxon>Bacteria</taxon>
        <taxon>Pseudomonadati</taxon>
        <taxon>Pseudomonadota</taxon>
        <taxon>Alphaproteobacteria</taxon>
        <taxon>Hyphomicrobiales</taxon>
        <taxon>Stappiaceae</taxon>
        <taxon>Pannonibacter</taxon>
    </lineage>
</organism>
<dbReference type="OrthoDB" id="7677944at2"/>
<keyword evidence="3" id="KW-1185">Reference proteome</keyword>
<protein>
    <recommendedName>
        <fullName evidence="4">Flagellar biosynthesis protein R</fullName>
    </recommendedName>
</protein>
<gene>
    <name evidence="2" type="ORF">Ga0061067_1302</name>
</gene>
<evidence type="ECO:0008006" key="4">
    <source>
        <dbReference type="Google" id="ProtNLM"/>
    </source>
</evidence>
<evidence type="ECO:0000313" key="3">
    <source>
        <dbReference type="Proteomes" id="UP000183900"/>
    </source>
</evidence>
<keyword evidence="1" id="KW-0175">Coiled coil</keyword>
<accession>A0A0K6IDE5</accession>
<dbReference type="RefSeq" id="WP_050474408.1">
    <property type="nucleotide sequence ID" value="NZ_CYHE01000030.1"/>
</dbReference>
<dbReference type="EMBL" id="CYHE01000030">
    <property type="protein sequence ID" value="CUB01136.1"/>
    <property type="molecule type" value="Genomic_DNA"/>
</dbReference>
<dbReference type="AlphaFoldDB" id="A0A0K6IDE5"/>
<sequence>MSKNSKEIGRILKLQRQIHQLSAWMLVNLDRQDEQLAEKQDRVLRALSEGDLAMHDRFIRNASQRLKTIAEEQAQLTAAREKVETEMARQGRMLKVTERRLETVAKLERQTDEHLSLAEILERHVGGATQASHKLDDLVSKAMKA</sequence>
<feature type="coiled-coil region" evidence="1">
    <location>
        <begin position="29"/>
        <end position="89"/>
    </location>
</feature>
<name>A0A0K6IDE5_9HYPH</name>
<evidence type="ECO:0000256" key="1">
    <source>
        <dbReference type="SAM" id="Coils"/>
    </source>
</evidence>
<evidence type="ECO:0000313" key="2">
    <source>
        <dbReference type="EMBL" id="CUB01136.1"/>
    </source>
</evidence>
<dbReference type="Proteomes" id="UP000183900">
    <property type="component" value="Unassembled WGS sequence"/>
</dbReference>
<reference evidence="3" key="1">
    <citation type="submission" date="2015-08" db="EMBL/GenBank/DDBJ databases">
        <authorList>
            <person name="Varghese N."/>
        </authorList>
    </citation>
    <scope>NUCLEOTIDE SEQUENCE [LARGE SCALE GENOMIC DNA]</scope>
    <source>
        <strain evidence="3">DSM 23407</strain>
    </source>
</reference>
<proteinExistence type="predicted"/>